<dbReference type="SUPFAM" id="SSF46689">
    <property type="entry name" value="Homeodomain-like"/>
    <property type="match status" value="1"/>
</dbReference>
<feature type="domain" description="HTH tetR-type" evidence="5">
    <location>
        <begin position="5"/>
        <end position="65"/>
    </location>
</feature>
<reference evidence="9 13" key="3">
    <citation type="submission" date="2018-03" db="EMBL/GenBank/DDBJ databases">
        <title>Genomic Encyclopedia of Archaeal and Bacterial Type Strains, Phase II (KMG-II): from individual species to whole genera.</title>
        <authorList>
            <person name="Goeker M."/>
        </authorList>
    </citation>
    <scope>NUCLEOTIDE SEQUENCE [LARGE SCALE GENOMIC DNA]</scope>
    <source>
        <strain evidence="9 13">DSM 22727</strain>
    </source>
</reference>
<sequence length="197" mass="22152">MRNPQLTKDIIIKESADLFNTKGYKATSLSDITTATGFTKGAIYKHFKNKEDLEQQALRSLSKRMFDILNIDLKNASDFTSKMNVIFNFFENYLDNPPYSGGCPLMNSACESDDLDAGLRQQSFGMLVTFKTTIKRIFDKALKNNQIKSSVDSDQLTAVYIATLEGAIMMSKLERNNDALVKSISYLKTVNSDLILK</sequence>
<gene>
    <name evidence="8" type="ORF">IL45_09415</name>
    <name evidence="7" type="ORF">JCM19275_2891</name>
    <name evidence="6" type="ORF">JCM19296_454</name>
    <name evidence="9" type="ORF">LY02_00408</name>
</gene>
<dbReference type="SUPFAM" id="SSF48498">
    <property type="entry name" value="Tetracyclin repressor-like, C-terminal domain"/>
    <property type="match status" value="1"/>
</dbReference>
<evidence type="ECO:0000313" key="9">
    <source>
        <dbReference type="EMBL" id="PRX15193.1"/>
    </source>
</evidence>
<dbReference type="Proteomes" id="UP000028980">
    <property type="component" value="Unassembled WGS sequence"/>
</dbReference>
<dbReference type="GO" id="GO:0003677">
    <property type="term" value="F:DNA binding"/>
    <property type="evidence" value="ECO:0007669"/>
    <property type="project" value="UniProtKB-UniRule"/>
</dbReference>
<proteinExistence type="predicted"/>
<evidence type="ECO:0000313" key="8">
    <source>
        <dbReference type="EMBL" id="KEZ92360.1"/>
    </source>
</evidence>
<dbReference type="InterPro" id="IPR036271">
    <property type="entry name" value="Tet_transcr_reg_TetR-rel_C_sf"/>
</dbReference>
<dbReference type="Pfam" id="PF16925">
    <property type="entry name" value="TetR_C_13"/>
    <property type="match status" value="1"/>
</dbReference>
<dbReference type="EMBL" id="JPJI01000032">
    <property type="protein sequence ID" value="KEZ92360.1"/>
    <property type="molecule type" value="Genomic_DNA"/>
</dbReference>
<comment type="caution">
    <text evidence="8">The sequence shown here is derived from an EMBL/GenBank/DDBJ whole genome shotgun (WGS) entry which is preliminary data.</text>
</comment>
<evidence type="ECO:0000313" key="11">
    <source>
        <dbReference type="Proteomes" id="UP000028980"/>
    </source>
</evidence>
<reference evidence="11 12" key="1">
    <citation type="journal article" date="2014" name="Genome Announc.">
        <title>Draft Genome Sequences of Marine Flavobacterium Nonlabens Strains NR17, NR24, NR27, NR32, NR33, and Ara13.</title>
        <authorList>
            <person name="Nakanishi M."/>
            <person name="Meirelles P."/>
            <person name="Suzuki R."/>
            <person name="Takatani N."/>
            <person name="Mino S."/>
            <person name="Suda W."/>
            <person name="Oshima K."/>
            <person name="Hattori M."/>
            <person name="Ohkuma M."/>
            <person name="Hosokawa M."/>
            <person name="Miyashita K."/>
            <person name="Thompson F.L."/>
            <person name="Niwa A."/>
            <person name="Sawabe T."/>
            <person name="Sawabe T."/>
        </authorList>
    </citation>
    <scope>NUCLEOTIDE SEQUENCE [LARGE SCALE GENOMIC DNA]</scope>
    <source>
        <strain evidence="7">JCM 19275</strain>
        <strain evidence="6">JCM 19296</strain>
        <strain evidence="12">JCM19275</strain>
        <strain evidence="11">JCM19296</strain>
    </source>
</reference>
<dbReference type="RefSeq" id="WP_036583097.1">
    <property type="nucleotide sequence ID" value="NZ_JBDUVK010000306.1"/>
</dbReference>
<evidence type="ECO:0000313" key="7">
    <source>
        <dbReference type="EMBL" id="GAL74044.1"/>
    </source>
</evidence>
<dbReference type="EMBL" id="BBNT01000001">
    <property type="protein sequence ID" value="GAL74044.1"/>
    <property type="molecule type" value="Genomic_DNA"/>
</dbReference>
<evidence type="ECO:0000313" key="10">
    <source>
        <dbReference type="Proteomes" id="UP000028531"/>
    </source>
</evidence>
<evidence type="ECO:0000259" key="5">
    <source>
        <dbReference type="PROSITE" id="PS50977"/>
    </source>
</evidence>
<evidence type="ECO:0000256" key="4">
    <source>
        <dbReference type="PROSITE-ProRule" id="PRU00335"/>
    </source>
</evidence>
<evidence type="ECO:0000313" key="6">
    <source>
        <dbReference type="EMBL" id="GAK74876.1"/>
    </source>
</evidence>
<organism evidence="8 10">
    <name type="scientific">Nonlabens ulvanivorans</name>
    <name type="common">Persicivirga ulvanivorans</name>
    <dbReference type="NCBI Taxonomy" id="906888"/>
    <lineage>
        <taxon>Bacteria</taxon>
        <taxon>Pseudomonadati</taxon>
        <taxon>Bacteroidota</taxon>
        <taxon>Flavobacteriia</taxon>
        <taxon>Flavobacteriales</taxon>
        <taxon>Flavobacteriaceae</taxon>
        <taxon>Nonlabens</taxon>
    </lineage>
</organism>
<dbReference type="PANTHER" id="PTHR47506:SF3">
    <property type="entry name" value="HTH-TYPE TRANSCRIPTIONAL REGULATOR LMRA"/>
    <property type="match status" value="1"/>
</dbReference>
<keyword evidence="2 4" id="KW-0238">DNA-binding</keyword>
<dbReference type="EMBL" id="BBLG01000001">
    <property type="protein sequence ID" value="GAK74876.1"/>
    <property type="molecule type" value="Genomic_DNA"/>
</dbReference>
<dbReference type="Pfam" id="PF00440">
    <property type="entry name" value="TetR_N"/>
    <property type="match status" value="1"/>
</dbReference>
<protein>
    <submittedName>
        <fullName evidence="6 8">Transcriptional regulator</fullName>
    </submittedName>
</protein>
<dbReference type="EMBL" id="PVNA01000001">
    <property type="protein sequence ID" value="PRX15193.1"/>
    <property type="molecule type" value="Genomic_DNA"/>
</dbReference>
<feature type="DNA-binding region" description="H-T-H motif" evidence="4">
    <location>
        <begin position="28"/>
        <end position="47"/>
    </location>
</feature>
<dbReference type="Proteomes" id="UP000029647">
    <property type="component" value="Unassembled WGS sequence"/>
</dbReference>
<dbReference type="Proteomes" id="UP000028531">
    <property type="component" value="Unassembled WGS sequence"/>
</dbReference>
<dbReference type="Gene3D" id="1.10.357.10">
    <property type="entry name" value="Tetracycline Repressor, domain 2"/>
    <property type="match status" value="1"/>
</dbReference>
<evidence type="ECO:0000256" key="3">
    <source>
        <dbReference type="ARBA" id="ARBA00023163"/>
    </source>
</evidence>
<dbReference type="AlphaFoldDB" id="A0A084JTS6"/>
<dbReference type="Proteomes" id="UP000239997">
    <property type="component" value="Unassembled WGS sequence"/>
</dbReference>
<dbReference type="OrthoDB" id="9798857at2"/>
<dbReference type="PANTHER" id="PTHR47506">
    <property type="entry name" value="TRANSCRIPTIONAL REGULATORY PROTEIN"/>
    <property type="match status" value="1"/>
</dbReference>
<dbReference type="InterPro" id="IPR001647">
    <property type="entry name" value="HTH_TetR"/>
</dbReference>
<keyword evidence="3" id="KW-0804">Transcription</keyword>
<evidence type="ECO:0000256" key="2">
    <source>
        <dbReference type="ARBA" id="ARBA00023125"/>
    </source>
</evidence>
<evidence type="ECO:0000256" key="1">
    <source>
        <dbReference type="ARBA" id="ARBA00023015"/>
    </source>
</evidence>
<reference evidence="8 10" key="2">
    <citation type="submission" date="2014-07" db="EMBL/GenBank/DDBJ databases">
        <title>Draft genome sequence of Nonlabens ulvanivorans, an ulvan degrading bacterium.</title>
        <authorList>
            <person name="Kopel M."/>
            <person name="Helbert W."/>
            <person name="Henrissat B."/>
            <person name="Doniger T."/>
            <person name="Banin E."/>
        </authorList>
    </citation>
    <scope>NUCLEOTIDE SEQUENCE [LARGE SCALE GENOMIC DNA]</scope>
    <source>
        <strain evidence="8 10">PLR</strain>
    </source>
</reference>
<dbReference type="PRINTS" id="PR00455">
    <property type="entry name" value="HTHTETR"/>
</dbReference>
<evidence type="ECO:0000313" key="12">
    <source>
        <dbReference type="Proteomes" id="UP000029647"/>
    </source>
</evidence>
<dbReference type="InterPro" id="IPR009057">
    <property type="entry name" value="Homeodomain-like_sf"/>
</dbReference>
<dbReference type="InterPro" id="IPR011075">
    <property type="entry name" value="TetR_C"/>
</dbReference>
<evidence type="ECO:0000313" key="13">
    <source>
        <dbReference type="Proteomes" id="UP000239997"/>
    </source>
</evidence>
<name>A0A084JTS6_NONUL</name>
<keyword evidence="13" id="KW-1185">Reference proteome</keyword>
<keyword evidence="1" id="KW-0805">Transcription regulation</keyword>
<dbReference type="PROSITE" id="PS50977">
    <property type="entry name" value="HTH_TETR_2"/>
    <property type="match status" value="1"/>
</dbReference>
<accession>A0A084JTS6</accession>